<comment type="subcellular location">
    <subcellularLocation>
        <location evidence="1">Cytoplasm</location>
    </subcellularLocation>
</comment>
<dbReference type="InterPro" id="IPR019748">
    <property type="entry name" value="FERM_central"/>
</dbReference>
<keyword evidence="4" id="KW-0963">Cytoplasm</keyword>
<dbReference type="FunFam" id="1.10.10.820:FF:000001">
    <property type="entry name" value="Myosin heavy chain"/>
    <property type="match status" value="1"/>
</dbReference>
<feature type="region of interest" description="Disordered" evidence="14">
    <location>
        <begin position="1549"/>
        <end position="1569"/>
    </location>
</feature>
<keyword evidence="9 13" id="KW-0518">Myosin</keyword>
<dbReference type="PROSITE" id="PS50096">
    <property type="entry name" value="IQ"/>
    <property type="match status" value="2"/>
</dbReference>
<dbReference type="InterPro" id="IPR019749">
    <property type="entry name" value="Band_41_domain"/>
</dbReference>
<evidence type="ECO:0000256" key="9">
    <source>
        <dbReference type="ARBA" id="ARBA00023123"/>
    </source>
</evidence>
<dbReference type="Gene3D" id="2.30.29.30">
    <property type="entry name" value="Pleckstrin-homology domain (PH domain)/Phosphotyrosine-binding domain (PTB)"/>
    <property type="match status" value="1"/>
</dbReference>
<protein>
    <submittedName>
        <fullName evidence="20">Unconventional myosin-XV</fullName>
    </submittedName>
</protein>
<evidence type="ECO:0000313" key="19">
    <source>
        <dbReference type="Proteomes" id="UP001318040"/>
    </source>
</evidence>
<evidence type="ECO:0000256" key="2">
    <source>
        <dbReference type="ARBA" id="ARBA00008314"/>
    </source>
</evidence>
<dbReference type="Gene3D" id="1.20.5.190">
    <property type="match status" value="1"/>
</dbReference>
<keyword evidence="3 12" id="KW-0728">SH3 domain</keyword>
<dbReference type="SUPFAM" id="SSF50044">
    <property type="entry name" value="SH3-domain"/>
    <property type="match status" value="1"/>
</dbReference>
<keyword evidence="7 13" id="KW-0067">ATP-binding</keyword>
<dbReference type="InterPro" id="IPR038185">
    <property type="entry name" value="MyTH4_dom_sf"/>
</dbReference>
<organism evidence="19 20">
    <name type="scientific">Petromyzon marinus</name>
    <name type="common">Sea lamprey</name>
    <dbReference type="NCBI Taxonomy" id="7757"/>
    <lineage>
        <taxon>Eukaryota</taxon>
        <taxon>Metazoa</taxon>
        <taxon>Chordata</taxon>
        <taxon>Craniata</taxon>
        <taxon>Vertebrata</taxon>
        <taxon>Cyclostomata</taxon>
        <taxon>Hyperoartia</taxon>
        <taxon>Petromyzontiformes</taxon>
        <taxon>Petromyzontidae</taxon>
        <taxon>Petromyzon</taxon>
    </lineage>
</organism>
<evidence type="ECO:0000256" key="8">
    <source>
        <dbReference type="ARBA" id="ARBA00023054"/>
    </source>
</evidence>
<dbReference type="InterPro" id="IPR027417">
    <property type="entry name" value="P-loop_NTPase"/>
</dbReference>
<dbReference type="InterPro" id="IPR029071">
    <property type="entry name" value="Ubiquitin-like_domsf"/>
</dbReference>
<evidence type="ECO:0000256" key="1">
    <source>
        <dbReference type="ARBA" id="ARBA00004496"/>
    </source>
</evidence>
<dbReference type="PANTHER" id="PTHR22692">
    <property type="entry name" value="MYOSIN VII, XV"/>
    <property type="match status" value="1"/>
</dbReference>
<dbReference type="InterPro" id="IPR035963">
    <property type="entry name" value="FERM_2"/>
</dbReference>
<dbReference type="PROSITE" id="PS51456">
    <property type="entry name" value="MYOSIN_MOTOR"/>
    <property type="match status" value="1"/>
</dbReference>
<dbReference type="PROSITE" id="PS50057">
    <property type="entry name" value="FERM_3"/>
    <property type="match status" value="1"/>
</dbReference>
<feature type="domain" description="MyTH4" evidence="17">
    <location>
        <begin position="1954"/>
        <end position="2108"/>
    </location>
</feature>
<evidence type="ECO:0000256" key="6">
    <source>
        <dbReference type="ARBA" id="ARBA00022741"/>
    </source>
</evidence>
<dbReference type="InterPro" id="IPR036028">
    <property type="entry name" value="SH3-like_dom_sf"/>
</dbReference>
<dbReference type="SMART" id="SM00295">
    <property type="entry name" value="B41"/>
    <property type="match status" value="1"/>
</dbReference>
<dbReference type="Gene3D" id="1.20.120.720">
    <property type="entry name" value="Myosin VI head, motor domain, U50 subdomain"/>
    <property type="match status" value="1"/>
</dbReference>
<evidence type="ECO:0000259" key="16">
    <source>
        <dbReference type="PROSITE" id="PS50057"/>
    </source>
</evidence>
<keyword evidence="11 13" id="KW-0009">Actin-binding</keyword>
<dbReference type="Pfam" id="PF21989">
    <property type="entry name" value="RA_2"/>
    <property type="match status" value="1"/>
</dbReference>
<dbReference type="Gene3D" id="3.40.850.10">
    <property type="entry name" value="Kinesin motor domain"/>
    <property type="match status" value="1"/>
</dbReference>
<feature type="compositionally biased region" description="Low complexity" evidence="14">
    <location>
        <begin position="1406"/>
        <end position="1422"/>
    </location>
</feature>
<dbReference type="InterPro" id="IPR059004">
    <property type="entry name" value="MYO15"/>
</dbReference>
<feature type="binding site" evidence="13">
    <location>
        <begin position="163"/>
        <end position="170"/>
    </location>
    <ligand>
        <name>ATP</name>
        <dbReference type="ChEBI" id="CHEBI:30616"/>
    </ligand>
</feature>
<dbReference type="SMART" id="SM00242">
    <property type="entry name" value="MYSc"/>
    <property type="match status" value="1"/>
</dbReference>
<dbReference type="Gene3D" id="2.30.30.40">
    <property type="entry name" value="SH3 Domains"/>
    <property type="match status" value="1"/>
</dbReference>
<dbReference type="InterPro" id="IPR041795">
    <property type="entry name" value="MyoXV_FERM_C"/>
</dbReference>
<dbReference type="CDD" id="cd14473">
    <property type="entry name" value="FERM_B-lobe"/>
    <property type="match status" value="1"/>
</dbReference>
<dbReference type="SMART" id="SM00139">
    <property type="entry name" value="MyTH4"/>
    <property type="match status" value="2"/>
</dbReference>
<evidence type="ECO:0000256" key="12">
    <source>
        <dbReference type="PROSITE-ProRule" id="PRU00192"/>
    </source>
</evidence>
<dbReference type="Proteomes" id="UP001318040">
    <property type="component" value="Chromosome 26"/>
</dbReference>
<feature type="domain" description="FERM" evidence="16">
    <location>
        <begin position="2113"/>
        <end position="2420"/>
    </location>
</feature>
<evidence type="ECO:0000256" key="7">
    <source>
        <dbReference type="ARBA" id="ARBA00022840"/>
    </source>
</evidence>
<evidence type="ECO:0000259" key="18">
    <source>
        <dbReference type="PROSITE" id="PS51456"/>
    </source>
</evidence>
<keyword evidence="10 13" id="KW-0505">Motor protein</keyword>
<accession>A0AAJ7TFB0</accession>
<gene>
    <name evidence="20" type="primary">MYO15A</name>
</gene>
<dbReference type="Gene3D" id="6.20.240.20">
    <property type="match status" value="1"/>
</dbReference>
<dbReference type="GO" id="GO:0005524">
    <property type="term" value="F:ATP binding"/>
    <property type="evidence" value="ECO:0007669"/>
    <property type="project" value="UniProtKB-UniRule"/>
</dbReference>
<dbReference type="PANTHER" id="PTHR22692:SF21">
    <property type="entry name" value="MYOSIN XVA"/>
    <property type="match status" value="1"/>
</dbReference>
<feature type="compositionally biased region" description="Basic and acidic residues" evidence="14">
    <location>
        <begin position="1429"/>
        <end position="1439"/>
    </location>
</feature>
<feature type="region of interest" description="Actin-binding" evidence="13">
    <location>
        <begin position="625"/>
        <end position="647"/>
    </location>
</feature>
<evidence type="ECO:0000256" key="4">
    <source>
        <dbReference type="ARBA" id="ARBA00022490"/>
    </source>
</evidence>
<evidence type="ECO:0000256" key="10">
    <source>
        <dbReference type="ARBA" id="ARBA00023175"/>
    </source>
</evidence>
<dbReference type="Gene3D" id="1.20.58.530">
    <property type="match status" value="1"/>
</dbReference>
<dbReference type="FunFam" id="1.20.58.530:FF:000005">
    <property type="entry name" value="unconventional myosin-IXa isoform X1"/>
    <property type="match status" value="1"/>
</dbReference>
<dbReference type="KEGG" id="pmrn:116946077"/>
<feature type="domain" description="MyTH4" evidence="17">
    <location>
        <begin position="980"/>
        <end position="1131"/>
    </location>
</feature>
<dbReference type="InterPro" id="IPR011993">
    <property type="entry name" value="PH-like_dom_sf"/>
</dbReference>
<dbReference type="Pfam" id="PF00063">
    <property type="entry name" value="Myosin_head"/>
    <property type="match status" value="1"/>
</dbReference>
<dbReference type="Pfam" id="PF00784">
    <property type="entry name" value="MyTH4"/>
    <property type="match status" value="2"/>
</dbReference>
<sequence>MKKAVGHMPRKACKGAPVWFEFDDGLLAPGVVHKSSSGNRPTVVRNLLDNKLYSIMDPGTLRARDPGGEVGIEDLTQLDDLHEGAILLNLKKRYDSEHIYTYIGSILLSLNPYRMYDIYSSEVVLLYEGKAMGDNPPHLFSIANAAYMKMVDAKENQCILISGESGSGKTEATKLVLRYVAALNHTRKDNITQQILEATPLLESFGNAKTMRNDNSSRFGKYIQLFMEDGVINGAITSQYLLEKSRIVFQAKNERNYHIFYELLAGLPSQQRQRYYLQDPETYYYLNQGGNCEIPGKHDGEDFRRLLSALEILTFSTDDQATIFKVLSSILHLGNVCFACHEVDGQEVASVVSVRELQSVSELLQISQEGLQKAITYKVTEAMREKIYTPLSVESAIDARDAIAKILYAQLFVWLISHINLLVAPRQDAKSIAVLDIYGFEDLAMNSFEQLCINYANEYLQYFFNRIIFRQEQEVYDRERISWKHITFNDNQACLDLISQKPYGIMRILDDQSAFPQATDQTFLQKCHYHHGNNPLYSKPKMPLPEFTIKHYAGKVTYQVHKFLDKNFDQVRQEVLELLIHSKCKLMSDQFRQHQSVAQGRMGKNCSLGRRYQAPTVAAKFQQSLMELIEKMEKCNPFFVRCIKPNHRKEPGLFDAEVVGAQLLYLGILETIRIRKEGYPVRVPFHTFTCRYQTLLSRALDINDGTRVHVSACEASGLSTGLFRRFNPNATPAATTMPSALLCQGSHRGVCARLALGRYKMLVGRKEAVASGREGCVTILSKISIKKRVDEPYQIGINRVFLKEKLHQALESRRERVLHWAAVTMQRYARGFVARRRYHRMRSKVILLQAHIRGYQARYRYKMIREGFIRLRATVLMFLCRRRYLKARDDDRRRAEMEGKSWKAGPRREGVNVSQLEIPAELAAVLQASRELQHVHDGHVVITCQPPISQTLQPTLPLDVNNFPFSKFARIHFKDQQFGVLTSSPRSPITLLEEDLRSEAVELLKLVMRFMGSSDLDSLHEFLFGCYVVQRGLACVRLRDELLCQLANQTWHNEQPREEEQGWLLMAACLSSFSPSPRLEKYLLKYVSDHAYNGYRATCQHKLLQGMSANSVEPGASRTFPPCLLEWVAAKNHAAMALEVACHNGETLLCPVESWTTGEQLGASILQRRGASESCRGWSVSLQQGARTNELPGHEHVLDLVSHLELPPSFPTQTCSFLPPQHNSGHGKDSSGGSAYETDEDMPFPPRAKAPPHPPASLSDSDGYFSRPYSPESETNSDQRSQKTMDQYLDSLFDPVLSFGAADMERAAALNRQLKGGGRVGPGSSSQPNPQAAGPPPQQTPVGSVVQVMPGEMVSLPGIQAMVMSPDVMAQQQALLQQQAYLLAQQMALQMMYQHKPGSEPNAATSSPAAAGDGNNAASGVAEQSSYPHQDDGEWEGRMRPLQPSRDYRPEPTQNIRNIIKEFHTQPASTLTPPAEPQSALARRGTGKAFVKKPDPHMEAMAILQMKPRAPDLRVSNIHSPFRRWDVVMLCSGRGHRSQKRERLWAHETTPPAFKPPPPPFSDSRRSLKTKRGVSVRFGTETIINREEDSGLGPIEPEEERVETQLHQLPTDHTYIYSKVPWKILLRKEVFYPKESLNNPMVVNLLFKQVVHDTFAGTCLRITPGEREKMKSMLADCRVGPDASSADELLKKRVIMAARDNWATYFARLFPATGSAGTEVQMLGVSHKGVKLLVPHRARPSDPPQLRVLHSYSYADVLFVTLLDAKTLEFMLSRDKLLLFSPKAVHVKAMVDHFITELKKDSNYVVAVRSYSTEDRSLLSFHKGDLIRLLPLDGLEPGWRFGMRNGRSGLFPAEYVTPAAPPEYEHLSDRPTGVLSAAGSNVADLDRGTETSSVASEYTDSLDDCVSVASEDGGYTMLDFAKKFFREAQANQNGARGKLRKEKAPTDPSEMVKYTKSPIQESLIHSQDPKFNKLAVEAFLAVMKFMGDYPLKGQGEVDSVFSLLKFSENQPEMRDEIYCHIVKQITSNKSPKPDSCHRGWRLLYIVTAYSKCSDNLKPYLLRYLREVANDSKASFQGMARVCEQHLRRTLQVGGRTQLPSSMELKALVAGRNSKRQLILLPGAIERHVKIKTNSTVQDVIEEICQEMGLHRQEAQEEFAIFLVTNRGESVRPLQKKEYILDVSSEAEKVDEMHRFWFRRIVWVRPLKFDNELYISMHFNQILPEYMNGLFLVLTAGRIDDQLTQQVAKLAALQHRIKGSDYQPTQREVGEYIPAQVLRMQRPQSWLGVVLQHSAQVQALSAHQARAQFMGLASALPLFGSAFFFVQSSSNTAITTPCILAVNQQGLSFLNSITHEVLVSFPMQEVQSTRTQRPTQGETIPYVEIMLGNLMSQRIMQLQLQQGMELCRVIAMHQEILLAAREKRHSLPPSDITIL</sequence>
<evidence type="ECO:0000256" key="5">
    <source>
        <dbReference type="ARBA" id="ARBA00022737"/>
    </source>
</evidence>
<keyword evidence="19" id="KW-1185">Reference proteome</keyword>
<dbReference type="CTD" id="51168"/>
<evidence type="ECO:0000256" key="3">
    <source>
        <dbReference type="ARBA" id="ARBA00022443"/>
    </source>
</evidence>
<dbReference type="InterPro" id="IPR000857">
    <property type="entry name" value="MyTH4_dom"/>
</dbReference>
<feature type="compositionally biased region" description="Pro residues" evidence="14">
    <location>
        <begin position="1243"/>
        <end position="1255"/>
    </location>
</feature>
<evidence type="ECO:0000256" key="13">
    <source>
        <dbReference type="PROSITE-ProRule" id="PRU00782"/>
    </source>
</evidence>
<dbReference type="SUPFAM" id="SSF47031">
    <property type="entry name" value="Second domain of FERM"/>
    <property type="match status" value="1"/>
</dbReference>
<dbReference type="Pfam" id="PF26570">
    <property type="entry name" value="MYO15"/>
    <property type="match status" value="1"/>
</dbReference>
<dbReference type="InterPro" id="IPR036961">
    <property type="entry name" value="Kinesin_motor_dom_sf"/>
</dbReference>
<evidence type="ECO:0000259" key="17">
    <source>
        <dbReference type="PROSITE" id="PS51016"/>
    </source>
</evidence>
<dbReference type="Gene3D" id="3.10.20.90">
    <property type="entry name" value="Phosphatidylinositol 3-kinase Catalytic Subunit, Chain A, domain 1"/>
    <property type="match status" value="1"/>
</dbReference>
<dbReference type="PROSITE" id="PS51016">
    <property type="entry name" value="MYTH4"/>
    <property type="match status" value="2"/>
</dbReference>
<dbReference type="InterPro" id="IPR000299">
    <property type="entry name" value="FERM_domain"/>
</dbReference>
<evidence type="ECO:0000259" key="15">
    <source>
        <dbReference type="PROSITE" id="PS50002"/>
    </source>
</evidence>
<dbReference type="GO" id="GO:0003779">
    <property type="term" value="F:actin binding"/>
    <property type="evidence" value="ECO:0007669"/>
    <property type="project" value="UniProtKB-KW"/>
</dbReference>
<reference evidence="20" key="1">
    <citation type="submission" date="2025-08" db="UniProtKB">
        <authorList>
            <consortium name="RefSeq"/>
        </authorList>
    </citation>
    <scope>IDENTIFICATION</scope>
    <source>
        <tissue evidence="20">Sperm</tissue>
    </source>
</reference>
<dbReference type="PROSITE" id="PS50002">
    <property type="entry name" value="SH3"/>
    <property type="match status" value="1"/>
</dbReference>
<feature type="compositionally biased region" description="Polar residues" evidence="14">
    <location>
        <begin position="1272"/>
        <end position="1282"/>
    </location>
</feature>
<feature type="compositionally biased region" description="Polar residues" evidence="14">
    <location>
        <begin position="1212"/>
        <end position="1224"/>
    </location>
</feature>
<evidence type="ECO:0000313" key="20">
    <source>
        <dbReference type="RefSeq" id="XP_032816804.1"/>
    </source>
</evidence>
<name>A0AAJ7TFB0_PETMA</name>
<feature type="domain" description="Myosin motor" evidence="18">
    <location>
        <begin position="70"/>
        <end position="815"/>
    </location>
</feature>
<dbReference type="SUPFAM" id="SSF52540">
    <property type="entry name" value="P-loop containing nucleoside triphosphate hydrolases"/>
    <property type="match status" value="1"/>
</dbReference>
<dbReference type="SUPFAM" id="SSF54236">
    <property type="entry name" value="Ubiquitin-like"/>
    <property type="match status" value="1"/>
</dbReference>
<dbReference type="Pfam" id="PF07653">
    <property type="entry name" value="SH3_2"/>
    <property type="match status" value="1"/>
</dbReference>
<dbReference type="CDD" id="cd13201">
    <property type="entry name" value="FERM_C_MyoXV"/>
    <property type="match status" value="1"/>
</dbReference>
<evidence type="ECO:0000256" key="11">
    <source>
        <dbReference type="ARBA" id="ARBA00023203"/>
    </source>
</evidence>
<dbReference type="GO" id="GO:0005737">
    <property type="term" value="C:cytoplasm"/>
    <property type="evidence" value="ECO:0007669"/>
    <property type="project" value="UniProtKB-SubCell"/>
</dbReference>
<dbReference type="SMART" id="SM00015">
    <property type="entry name" value="IQ"/>
    <property type="match status" value="3"/>
</dbReference>
<keyword evidence="8" id="KW-0175">Coiled coil</keyword>
<dbReference type="SMART" id="SM00326">
    <property type="entry name" value="SH3"/>
    <property type="match status" value="1"/>
</dbReference>
<dbReference type="InterPro" id="IPR001452">
    <property type="entry name" value="SH3_domain"/>
</dbReference>
<dbReference type="GO" id="GO:0003774">
    <property type="term" value="F:cytoskeletal motor activity"/>
    <property type="evidence" value="ECO:0007669"/>
    <property type="project" value="UniProtKB-UniRule"/>
</dbReference>
<proteinExistence type="inferred from homology"/>
<evidence type="ECO:0000256" key="14">
    <source>
        <dbReference type="SAM" id="MobiDB-lite"/>
    </source>
</evidence>
<feature type="region of interest" description="Disordered" evidence="14">
    <location>
        <begin position="1314"/>
        <end position="1343"/>
    </location>
</feature>
<keyword evidence="6 13" id="KW-0547">Nucleotide-binding</keyword>
<feature type="region of interest" description="Disordered" evidence="14">
    <location>
        <begin position="1212"/>
        <end position="1282"/>
    </location>
</feature>
<dbReference type="Gene3D" id="1.25.40.530">
    <property type="entry name" value="MyTH4 domain"/>
    <property type="match status" value="2"/>
</dbReference>
<dbReference type="InterPro" id="IPR051567">
    <property type="entry name" value="Unconventional_Myosin_ATPase"/>
</dbReference>
<dbReference type="Gene3D" id="1.10.10.820">
    <property type="match status" value="1"/>
</dbReference>
<dbReference type="InterPro" id="IPR001609">
    <property type="entry name" value="Myosin_head_motor_dom-like"/>
</dbReference>
<comment type="similarity">
    <text evidence="2 13">Belongs to the TRAFAC class myosin-kinesin ATPase superfamily. Myosin family.</text>
</comment>
<dbReference type="GO" id="GO:0016459">
    <property type="term" value="C:myosin complex"/>
    <property type="evidence" value="ECO:0007669"/>
    <property type="project" value="UniProtKB-KW"/>
</dbReference>
<feature type="domain" description="SH3" evidence="15">
    <location>
        <begin position="1800"/>
        <end position="1861"/>
    </location>
</feature>
<dbReference type="PRINTS" id="PR00193">
    <property type="entry name" value="MYOSINHEAVY"/>
</dbReference>
<dbReference type="InterPro" id="IPR000048">
    <property type="entry name" value="IQ_motif_EF-hand-BS"/>
</dbReference>
<keyword evidence="5" id="KW-0677">Repeat</keyword>
<dbReference type="Pfam" id="PF00612">
    <property type="entry name" value="IQ"/>
    <property type="match status" value="2"/>
</dbReference>
<feature type="region of interest" description="Disordered" evidence="14">
    <location>
        <begin position="1396"/>
        <end position="1450"/>
    </location>
</feature>
<dbReference type="RefSeq" id="XP_032816804.1">
    <property type="nucleotide sequence ID" value="XM_032960913.1"/>
</dbReference>
<dbReference type="Pfam" id="PF00373">
    <property type="entry name" value="FERM_M"/>
    <property type="match status" value="1"/>
</dbReference>